<proteinExistence type="predicted"/>
<dbReference type="EMBL" id="JBCEZU010000002">
    <property type="protein sequence ID" value="KAK9541129.1"/>
    <property type="molecule type" value="Genomic_DNA"/>
</dbReference>
<keyword evidence="2" id="KW-1185">Reference proteome</keyword>
<name>A0AAW1G1U3_ZOAVI</name>
<organism evidence="1 2">
    <name type="scientific">Zoarces viviparus</name>
    <name type="common">Viviparous eelpout</name>
    <name type="synonym">Blennius viviparus</name>
    <dbReference type="NCBI Taxonomy" id="48416"/>
    <lineage>
        <taxon>Eukaryota</taxon>
        <taxon>Metazoa</taxon>
        <taxon>Chordata</taxon>
        <taxon>Craniata</taxon>
        <taxon>Vertebrata</taxon>
        <taxon>Euteleostomi</taxon>
        <taxon>Actinopterygii</taxon>
        <taxon>Neopterygii</taxon>
        <taxon>Teleostei</taxon>
        <taxon>Neoteleostei</taxon>
        <taxon>Acanthomorphata</taxon>
        <taxon>Eupercaria</taxon>
        <taxon>Perciformes</taxon>
        <taxon>Cottioidei</taxon>
        <taxon>Zoarcales</taxon>
        <taxon>Zoarcidae</taxon>
        <taxon>Zoarcinae</taxon>
        <taxon>Zoarces</taxon>
    </lineage>
</organism>
<dbReference type="AlphaFoldDB" id="A0AAW1G1U3"/>
<protein>
    <submittedName>
        <fullName evidence="1">Uncharacterized protein</fullName>
    </submittedName>
</protein>
<comment type="caution">
    <text evidence="1">The sequence shown here is derived from an EMBL/GenBank/DDBJ whole genome shotgun (WGS) entry which is preliminary data.</text>
</comment>
<evidence type="ECO:0000313" key="2">
    <source>
        <dbReference type="Proteomes" id="UP001488805"/>
    </source>
</evidence>
<accession>A0AAW1G1U3</accession>
<evidence type="ECO:0000313" key="1">
    <source>
        <dbReference type="EMBL" id="KAK9541129.1"/>
    </source>
</evidence>
<dbReference type="Proteomes" id="UP001488805">
    <property type="component" value="Unassembled WGS sequence"/>
</dbReference>
<sequence>MADMFAKMAGGKVEDAVKGVMNKAMGKEGQEEEQGGLDKVMSVVGGGGVGDVLSMVGGGGDDKKEGGGVSALMGGIGNFLK</sequence>
<gene>
    <name evidence="1" type="ORF">VZT92_001198</name>
</gene>
<reference evidence="1 2" key="1">
    <citation type="journal article" date="2024" name="Genome Biol. Evol.">
        <title>Chromosome-level genome assembly of the viviparous eelpout Zoarces viviparus.</title>
        <authorList>
            <person name="Fuhrmann N."/>
            <person name="Brasseur M.V."/>
            <person name="Bakowski C.E."/>
            <person name="Podsiadlowski L."/>
            <person name="Prost S."/>
            <person name="Krehenwinkel H."/>
            <person name="Mayer C."/>
        </authorList>
    </citation>
    <scope>NUCLEOTIDE SEQUENCE [LARGE SCALE GENOMIC DNA]</scope>
    <source>
        <strain evidence="1">NO-MEL_2022_Ind0_liver</strain>
    </source>
</reference>